<keyword evidence="3" id="KW-1185">Reference proteome</keyword>
<sequence>MSIFSTELILSAACCASVGRSPRNYEQSDEAKKRTTRHEHLRKYSDKSQVAIPKGTMNDIYSSNRNACRPQFDQQVWKRSCRDICESYKANDEVGENRDTPTKNVRDHETIGDIDWHERRFNDSKLYHPSSIQYTSTDQSEEETDTTSTSINSMYDVRGEYEWGWFEDFDDYEDRDHARYHLNTRFSLHSVDSLNKGSLRFSCSRDNATSITSPSVVRRQVSSTFQLCRTFPPLRLQYDAAYANSEYEWLQSLSSSSHIPVKLQIRTFRIVKSKQSILGRVHHAEFLIELAFDEQYKSRWCRCSSLARFVRRLPQSGHPKTRKAWKYLNESNRWVDRLELSYLHTRCKLLERFAYMLLLECTTVHTLADLLES</sequence>
<dbReference type="InParanoid" id="A0A024GR23"/>
<dbReference type="AlphaFoldDB" id="A0A024GR23"/>
<dbReference type="Proteomes" id="UP000053237">
    <property type="component" value="Unassembled WGS sequence"/>
</dbReference>
<proteinExistence type="predicted"/>
<evidence type="ECO:0000256" key="1">
    <source>
        <dbReference type="SAM" id="MobiDB-lite"/>
    </source>
</evidence>
<comment type="caution">
    <text evidence="2">The sequence shown here is derived from an EMBL/GenBank/DDBJ whole genome shotgun (WGS) entry which is preliminary data.</text>
</comment>
<organism evidence="2 3">
    <name type="scientific">Albugo candida</name>
    <dbReference type="NCBI Taxonomy" id="65357"/>
    <lineage>
        <taxon>Eukaryota</taxon>
        <taxon>Sar</taxon>
        <taxon>Stramenopiles</taxon>
        <taxon>Oomycota</taxon>
        <taxon>Peronosporomycetes</taxon>
        <taxon>Albuginales</taxon>
        <taxon>Albuginaceae</taxon>
        <taxon>Albugo</taxon>
    </lineage>
</organism>
<evidence type="ECO:0000313" key="2">
    <source>
        <dbReference type="EMBL" id="CCI49183.1"/>
    </source>
</evidence>
<protein>
    <submittedName>
        <fullName evidence="2">Uncharacterized protein</fullName>
    </submittedName>
</protein>
<dbReference type="OrthoDB" id="8062037at2759"/>
<name>A0A024GR23_9STRA</name>
<evidence type="ECO:0000313" key="3">
    <source>
        <dbReference type="Proteomes" id="UP000053237"/>
    </source>
</evidence>
<dbReference type="EMBL" id="CAIX01000280">
    <property type="protein sequence ID" value="CCI49183.1"/>
    <property type="molecule type" value="Genomic_DNA"/>
</dbReference>
<reference evidence="2 3" key="1">
    <citation type="submission" date="2012-05" db="EMBL/GenBank/DDBJ databases">
        <title>Recombination and specialization in a pathogen metapopulation.</title>
        <authorList>
            <person name="Gardiner A."/>
            <person name="Kemen E."/>
            <person name="Schultz-Larsen T."/>
            <person name="MacLean D."/>
            <person name="Van Oosterhout C."/>
            <person name="Jones J.D.G."/>
        </authorList>
    </citation>
    <scope>NUCLEOTIDE SEQUENCE [LARGE SCALE GENOMIC DNA]</scope>
    <source>
        <strain evidence="2 3">Ac Nc2</strain>
    </source>
</reference>
<gene>
    <name evidence="2" type="ORF">BN9_104650</name>
</gene>
<feature type="region of interest" description="Disordered" evidence="1">
    <location>
        <begin position="22"/>
        <end position="47"/>
    </location>
</feature>
<accession>A0A024GR23</accession>
<dbReference type="STRING" id="65357.A0A024GR23"/>